<dbReference type="PROSITE" id="PS51873">
    <property type="entry name" value="TRIAD"/>
    <property type="match status" value="1"/>
</dbReference>
<evidence type="ECO:0000259" key="17">
    <source>
        <dbReference type="PROSITE" id="PS51873"/>
    </source>
</evidence>
<evidence type="ECO:0000256" key="6">
    <source>
        <dbReference type="ARBA" id="ARBA00022692"/>
    </source>
</evidence>
<dbReference type="Gene3D" id="3.30.40.10">
    <property type="entry name" value="Zinc/RING finger domain, C3HC4 (zinc finger)"/>
    <property type="match status" value="1"/>
</dbReference>
<dbReference type="InterPro" id="IPR047548">
    <property type="entry name" value="Rcat_RBR_RNF14"/>
</dbReference>
<feature type="domain" description="RING-type" evidence="17">
    <location>
        <begin position="229"/>
        <end position="480"/>
    </location>
</feature>
<evidence type="ECO:0000256" key="3">
    <source>
        <dbReference type="ARBA" id="ARBA00004906"/>
    </source>
</evidence>
<keyword evidence="10" id="KW-0833">Ubl conjugation pathway</keyword>
<evidence type="ECO:0000259" key="16">
    <source>
        <dbReference type="PROSITE" id="PS50908"/>
    </source>
</evidence>
<keyword evidence="8" id="KW-0677">Repeat</keyword>
<dbReference type="SUPFAM" id="SSF57850">
    <property type="entry name" value="RING/U-box"/>
    <property type="match status" value="3"/>
</dbReference>
<evidence type="ECO:0000256" key="7">
    <source>
        <dbReference type="ARBA" id="ARBA00022723"/>
    </source>
</evidence>
<proteinExistence type="inferred from homology"/>
<organism evidence="18 19">
    <name type="scientific">Mugilogobius chulae</name>
    <name type="common">yellowstripe goby</name>
    <dbReference type="NCBI Taxonomy" id="88201"/>
    <lineage>
        <taxon>Eukaryota</taxon>
        <taxon>Metazoa</taxon>
        <taxon>Chordata</taxon>
        <taxon>Craniata</taxon>
        <taxon>Vertebrata</taxon>
        <taxon>Euteleostomi</taxon>
        <taxon>Actinopterygii</taxon>
        <taxon>Neopterygii</taxon>
        <taxon>Teleostei</taxon>
        <taxon>Neoteleostei</taxon>
        <taxon>Acanthomorphata</taxon>
        <taxon>Gobiaria</taxon>
        <taxon>Gobiiformes</taxon>
        <taxon>Gobioidei</taxon>
        <taxon>Gobiidae</taxon>
        <taxon>Gobionellinae</taxon>
        <taxon>Mugilogobius</taxon>
    </lineage>
</organism>
<evidence type="ECO:0000256" key="9">
    <source>
        <dbReference type="ARBA" id="ARBA00022771"/>
    </source>
</evidence>
<name>A0AAW0Q071_9GOBI</name>
<keyword evidence="11" id="KW-0862">Zinc</keyword>
<reference evidence="19" key="1">
    <citation type="submission" date="2024-04" db="EMBL/GenBank/DDBJ databases">
        <title>Salinicola lusitanus LLJ914,a marine bacterium isolated from the Okinawa Trough.</title>
        <authorList>
            <person name="Li J."/>
        </authorList>
    </citation>
    <scope>NUCLEOTIDE SEQUENCE [LARGE SCALE GENOMIC DNA]</scope>
</reference>
<keyword evidence="7" id="KW-0479">Metal-binding</keyword>
<comment type="similarity">
    <text evidence="14">Belongs to the RBR family. RNF144 subfamily.</text>
</comment>
<evidence type="ECO:0000256" key="4">
    <source>
        <dbReference type="ARBA" id="ARBA00012251"/>
    </source>
</evidence>
<evidence type="ECO:0000256" key="5">
    <source>
        <dbReference type="ARBA" id="ARBA00022679"/>
    </source>
</evidence>
<protein>
    <recommendedName>
        <fullName evidence="4">RBR-type E3 ubiquitin transferase</fullName>
        <ecNumber evidence="4">2.3.2.31</ecNumber>
    </recommendedName>
</protein>
<evidence type="ECO:0000256" key="1">
    <source>
        <dbReference type="ARBA" id="ARBA00001798"/>
    </source>
</evidence>
<evidence type="ECO:0000256" key="15">
    <source>
        <dbReference type="SAM" id="Phobius"/>
    </source>
</evidence>
<dbReference type="CDD" id="cd23820">
    <property type="entry name" value="RWD_RNF14"/>
    <property type="match status" value="1"/>
</dbReference>
<dbReference type="PANTHER" id="PTHR11685">
    <property type="entry name" value="RBR FAMILY RING FINGER AND IBR DOMAIN-CONTAINING"/>
    <property type="match status" value="1"/>
</dbReference>
<evidence type="ECO:0000256" key="10">
    <source>
        <dbReference type="ARBA" id="ARBA00022786"/>
    </source>
</evidence>
<dbReference type="Pfam" id="PF05773">
    <property type="entry name" value="RWD"/>
    <property type="match status" value="1"/>
</dbReference>
<evidence type="ECO:0000256" key="2">
    <source>
        <dbReference type="ARBA" id="ARBA00004167"/>
    </source>
</evidence>
<dbReference type="GO" id="GO:0031090">
    <property type="term" value="C:organelle membrane"/>
    <property type="evidence" value="ECO:0007669"/>
    <property type="project" value="UniProtKB-ARBA"/>
</dbReference>
<dbReference type="InterPro" id="IPR006575">
    <property type="entry name" value="RWD_dom"/>
</dbReference>
<keyword evidence="12 15" id="KW-1133">Transmembrane helix</keyword>
<dbReference type="CDD" id="cd20354">
    <property type="entry name" value="Rcat_RBR_RNF14"/>
    <property type="match status" value="1"/>
</dbReference>
<evidence type="ECO:0000256" key="14">
    <source>
        <dbReference type="ARBA" id="ARBA00038342"/>
    </source>
</evidence>
<dbReference type="GO" id="GO:0061630">
    <property type="term" value="F:ubiquitin protein ligase activity"/>
    <property type="evidence" value="ECO:0007669"/>
    <property type="project" value="UniProtKB-EC"/>
</dbReference>
<dbReference type="SUPFAM" id="SSF54495">
    <property type="entry name" value="UBC-like"/>
    <property type="match status" value="1"/>
</dbReference>
<evidence type="ECO:0000256" key="13">
    <source>
        <dbReference type="ARBA" id="ARBA00023136"/>
    </source>
</evidence>
<evidence type="ECO:0000256" key="8">
    <source>
        <dbReference type="ARBA" id="ARBA00022737"/>
    </source>
</evidence>
<dbReference type="Pfam" id="PF22191">
    <property type="entry name" value="IBR_1"/>
    <property type="match status" value="1"/>
</dbReference>
<dbReference type="GO" id="GO:0005737">
    <property type="term" value="C:cytoplasm"/>
    <property type="evidence" value="ECO:0007669"/>
    <property type="project" value="UniProtKB-ARBA"/>
</dbReference>
<dbReference type="InterPro" id="IPR016135">
    <property type="entry name" value="UBQ-conjugating_enzyme/RWD"/>
</dbReference>
<dbReference type="EC" id="2.3.2.31" evidence="4"/>
<dbReference type="SMART" id="SM00591">
    <property type="entry name" value="RWD"/>
    <property type="match status" value="1"/>
</dbReference>
<comment type="catalytic activity">
    <reaction evidence="1">
        <text>[E2 ubiquitin-conjugating enzyme]-S-ubiquitinyl-L-cysteine + [acceptor protein]-L-lysine = [E2 ubiquitin-conjugating enzyme]-L-cysteine + [acceptor protein]-N(6)-ubiquitinyl-L-lysine.</text>
        <dbReference type="EC" id="2.3.2.31"/>
    </reaction>
</comment>
<dbReference type="InterPro" id="IPR031127">
    <property type="entry name" value="E3_UB_ligase_RBR"/>
</dbReference>
<gene>
    <name evidence="18" type="ORF">WMY93_002627</name>
</gene>
<dbReference type="Proteomes" id="UP001460270">
    <property type="component" value="Unassembled WGS sequence"/>
</dbReference>
<evidence type="ECO:0000256" key="12">
    <source>
        <dbReference type="ARBA" id="ARBA00022989"/>
    </source>
</evidence>
<dbReference type="EMBL" id="JBBPFD010000002">
    <property type="protein sequence ID" value="KAK7939301.1"/>
    <property type="molecule type" value="Genomic_DNA"/>
</dbReference>
<sequence>MSSVECQREPPAYPPFHAIDVFIFFLVLQIVFDSCFSRAIFDSEEFVRNETKFSGEFRLDVELPAHFTVSLKQDDALSQYEISSLPPLCLTFDLPENYPSCSPPNFTLSCSWLTPKELSSLTAQLKDLYQAAGGEVVLFSWAQFLKYETLNFLGITDVLEILSNRDTTENNKSTNLEISADNDLTLEENKSNTASSTSEAASSGGASNVARLEAEIPLSLTSGQVLMSQLLIHDAAQKEKAWLGSDCVQLIDCGHIFCRTCLAEFCKVQIESGNVRDVTCAQTDCKSAPTPAQVRSLVGEELFSRYDRLLLQSTLDSMHDVVYCPRPSCASAVLSDSSTSMALCTACSFAFCVLCNKTYHGTEACYSEEPVEQRVEKEDYAELPTTQEGRFRLWQDYIAGSKERQKVLTNRYSRRKMRLFLKSFSVDEWVKANCKSCPHCFTSIEKNGGCNHMTCSRCRQHFCWNCLAKSPLSDHISNCC</sequence>
<dbReference type="Gene3D" id="2.20.25.20">
    <property type="match status" value="1"/>
</dbReference>
<comment type="caution">
    <text evidence="18">The sequence shown here is derived from an EMBL/GenBank/DDBJ whole genome shotgun (WGS) entry which is preliminary data.</text>
</comment>
<dbReference type="CDD" id="cd20341">
    <property type="entry name" value="BRcat_RBR_RNF14"/>
    <property type="match status" value="1"/>
</dbReference>
<keyword evidence="19" id="KW-1185">Reference proteome</keyword>
<keyword evidence="13 15" id="KW-0472">Membrane</keyword>
<dbReference type="InterPro" id="IPR002867">
    <property type="entry name" value="IBR_dom"/>
</dbReference>
<dbReference type="PROSITE" id="PS50908">
    <property type="entry name" value="RWD"/>
    <property type="match status" value="1"/>
</dbReference>
<dbReference type="AlphaFoldDB" id="A0AAW0Q071"/>
<evidence type="ECO:0000313" key="18">
    <source>
        <dbReference type="EMBL" id="KAK7939301.1"/>
    </source>
</evidence>
<dbReference type="FunFam" id="3.30.40.10:FF:000051">
    <property type="entry name" value="RBR-type E3 ubiquitin transferase"/>
    <property type="match status" value="1"/>
</dbReference>
<dbReference type="InterPro" id="IPR013083">
    <property type="entry name" value="Znf_RING/FYVE/PHD"/>
</dbReference>
<dbReference type="InterPro" id="IPR044066">
    <property type="entry name" value="TRIAD_supradom"/>
</dbReference>
<dbReference type="Gene3D" id="3.10.110.10">
    <property type="entry name" value="Ubiquitin Conjugating Enzyme"/>
    <property type="match status" value="1"/>
</dbReference>
<keyword evidence="5" id="KW-0808">Transferase</keyword>
<dbReference type="Pfam" id="PF01485">
    <property type="entry name" value="IBR"/>
    <property type="match status" value="1"/>
</dbReference>
<accession>A0AAW0Q071</accession>
<dbReference type="SMART" id="SM00647">
    <property type="entry name" value="IBR"/>
    <property type="match status" value="2"/>
</dbReference>
<comment type="subcellular location">
    <subcellularLocation>
        <location evidence="2">Membrane</location>
        <topology evidence="2">Single-pass membrane protein</topology>
    </subcellularLocation>
</comment>
<evidence type="ECO:0000313" key="19">
    <source>
        <dbReference type="Proteomes" id="UP001460270"/>
    </source>
</evidence>
<evidence type="ECO:0000256" key="11">
    <source>
        <dbReference type="ARBA" id="ARBA00022833"/>
    </source>
</evidence>
<comment type="pathway">
    <text evidence="3">Protein modification; protein ubiquitination.</text>
</comment>
<keyword evidence="6 15" id="KW-0812">Transmembrane</keyword>
<keyword evidence="9" id="KW-0863">Zinc-finger</keyword>
<feature type="domain" description="RWD" evidence="16">
    <location>
        <begin position="44"/>
        <end position="152"/>
    </location>
</feature>
<dbReference type="Gene3D" id="1.20.120.1750">
    <property type="match status" value="1"/>
</dbReference>
<dbReference type="GO" id="GO:0016567">
    <property type="term" value="P:protein ubiquitination"/>
    <property type="evidence" value="ECO:0007669"/>
    <property type="project" value="InterPro"/>
</dbReference>
<dbReference type="GO" id="GO:0008270">
    <property type="term" value="F:zinc ion binding"/>
    <property type="evidence" value="ECO:0007669"/>
    <property type="project" value="UniProtKB-KW"/>
</dbReference>
<feature type="transmembrane region" description="Helical" evidence="15">
    <location>
        <begin position="12"/>
        <end position="32"/>
    </location>
</feature>